<dbReference type="PROSITE" id="PS51782">
    <property type="entry name" value="LYSM"/>
    <property type="match status" value="1"/>
</dbReference>
<gene>
    <name evidence="2" type="ORF">SPACI_040460</name>
</gene>
<keyword evidence="3" id="KW-1185">Reference proteome</keyword>
<name>A0ABZ3J743_SPOA4</name>
<reference evidence="2" key="1">
    <citation type="submission" date="2024-05" db="EMBL/GenBank/DDBJ databases">
        <title>Isolation and characterization of Sporomusa carbonis sp. nov., a carboxydotrophic hydrogenogen in the genus of Sporomusa isolated from a charcoal burning pile.</title>
        <authorList>
            <person name="Boeer T."/>
            <person name="Rosenbaum F."/>
            <person name="Eysell L."/>
            <person name="Mueller V."/>
            <person name="Daniel R."/>
            <person name="Poehlein A."/>
        </authorList>
    </citation>
    <scope>NUCLEOTIDE SEQUENCE [LARGE SCALE GENOMIC DNA]</scope>
    <source>
        <strain evidence="2">DSM 3132</strain>
    </source>
</reference>
<dbReference type="Gene3D" id="3.10.350.10">
    <property type="entry name" value="LysM domain"/>
    <property type="match status" value="1"/>
</dbReference>
<evidence type="ECO:0000313" key="2">
    <source>
        <dbReference type="EMBL" id="XFO73938.1"/>
    </source>
</evidence>
<dbReference type="InterPro" id="IPR018392">
    <property type="entry name" value="LysM"/>
</dbReference>
<dbReference type="EMBL" id="CP155571">
    <property type="protein sequence ID" value="XFO73938.1"/>
    <property type="molecule type" value="Genomic_DNA"/>
</dbReference>
<protein>
    <recommendedName>
        <fullName evidence="1">LysM domain-containing protein</fullName>
    </recommendedName>
</protein>
<dbReference type="Pfam" id="PF01476">
    <property type="entry name" value="LysM"/>
    <property type="match status" value="1"/>
</dbReference>
<evidence type="ECO:0000259" key="1">
    <source>
        <dbReference type="PROSITE" id="PS51782"/>
    </source>
</evidence>
<dbReference type="SMART" id="SM00257">
    <property type="entry name" value="LysM"/>
    <property type="match status" value="1"/>
</dbReference>
<proteinExistence type="predicted"/>
<organism evidence="2 3">
    <name type="scientific">Sporomusa acidovorans (strain ATCC 49682 / DSM 3132 / Mol)</name>
    <dbReference type="NCBI Taxonomy" id="1123286"/>
    <lineage>
        <taxon>Bacteria</taxon>
        <taxon>Bacillati</taxon>
        <taxon>Bacillota</taxon>
        <taxon>Negativicutes</taxon>
        <taxon>Selenomonadales</taxon>
        <taxon>Sporomusaceae</taxon>
        <taxon>Sporomusa</taxon>
    </lineage>
</organism>
<dbReference type="CDD" id="cd00118">
    <property type="entry name" value="LysM"/>
    <property type="match status" value="1"/>
</dbReference>
<sequence>MSYYFFMDKTQLPVPPPKMQLKINNKNKTVNLINDGEVNILKTPGLTEVSFEVLLPNSQYPFVSYFMGFFKPEYFLNTFDKLKSTQTSFQFIVCRLGASLFDFMFDTNLKVSLEDYEVIEDASNGRDVMVSIRLKQYKPYATKVLNVKEDKDGKKTATVDKKREAKKEIANKYKVIAGQTLLEICRKQLGDSSHLQEIIALNNIVNPNKLEPGQVIKFVK</sequence>
<accession>A0ABZ3J743</accession>
<dbReference type="Proteomes" id="UP000216052">
    <property type="component" value="Chromosome"/>
</dbReference>
<feature type="domain" description="LysM" evidence="1">
    <location>
        <begin position="171"/>
        <end position="218"/>
    </location>
</feature>
<evidence type="ECO:0000313" key="3">
    <source>
        <dbReference type="Proteomes" id="UP000216052"/>
    </source>
</evidence>
<dbReference type="InterPro" id="IPR036779">
    <property type="entry name" value="LysM_dom_sf"/>
</dbReference>